<gene>
    <name evidence="1" type="ORF">P7H43_10075</name>
</gene>
<comment type="caution">
    <text evidence="1">The sequence shown here is derived from an EMBL/GenBank/DDBJ whole genome shotgun (WGS) entry which is preliminary data.</text>
</comment>
<organism evidence="1 2">
    <name type="scientific">Enterococcus asini</name>
    <dbReference type="NCBI Taxonomy" id="57732"/>
    <lineage>
        <taxon>Bacteria</taxon>
        <taxon>Bacillati</taxon>
        <taxon>Bacillota</taxon>
        <taxon>Bacilli</taxon>
        <taxon>Lactobacillales</taxon>
        <taxon>Enterococcaceae</taxon>
        <taxon>Enterococcus</taxon>
    </lineage>
</organism>
<evidence type="ECO:0000313" key="2">
    <source>
        <dbReference type="Proteomes" id="UP001256711"/>
    </source>
</evidence>
<dbReference type="AlphaFoldDB" id="A0AAW8TX48"/>
<accession>A0AAW8TX48</accession>
<name>A0AAW8TX48_9ENTE</name>
<reference evidence="1" key="1">
    <citation type="submission" date="2023-03" db="EMBL/GenBank/DDBJ databases">
        <authorList>
            <person name="Shen W."/>
            <person name="Cai J."/>
        </authorList>
    </citation>
    <scope>NUCLEOTIDE SEQUENCE</scope>
    <source>
        <strain evidence="1">B226-2</strain>
    </source>
</reference>
<evidence type="ECO:0000313" key="1">
    <source>
        <dbReference type="EMBL" id="MDT2810836.1"/>
    </source>
</evidence>
<dbReference type="Proteomes" id="UP001256711">
    <property type="component" value="Unassembled WGS sequence"/>
</dbReference>
<dbReference type="EMBL" id="JARQBJ010000004">
    <property type="protein sequence ID" value="MDT2810836.1"/>
    <property type="molecule type" value="Genomic_DNA"/>
</dbReference>
<dbReference type="RefSeq" id="WP_311835600.1">
    <property type="nucleotide sequence ID" value="NZ_JARQBJ010000004.1"/>
</dbReference>
<protein>
    <submittedName>
        <fullName evidence="1">Uncharacterized protein</fullName>
    </submittedName>
</protein>
<sequence>MELVYRQDHKQSLVTFGEPLNKAVPKDFGAGSHVIILTNQKYYDRSFEKITQLFQHSLDIDWYICRNQLYSNNMQEFQDILAFLERFPRNQKYLFCSYGNEGVTALAGFLDQVSLFDSSYCCLSVSLRSLMKALVARQEIVTRDGRGVLQVANLPTAIFFDQTLTAAQGDGKLVDFLLLIRCGLVCDQSFLQGLFQNFPEAQQVFSRSFVSLVPQLASFYQERQESIESYGKLFELAFYETAQGHLLSANMKRFWGILFHLLWNHQSVPLDLDMVKFCRWLQRVGLPLTLPKDFSFTEYGIAVLKVAKDLPPAEIYHKIGQLRETRYPTNEELVNLTDTYHEIMERI</sequence>
<proteinExistence type="predicted"/>